<gene>
    <name evidence="1" type="ORF">TNCT_604641</name>
</gene>
<keyword evidence="2" id="KW-1185">Reference proteome</keyword>
<accession>A0A8X6LW52</accession>
<dbReference type="EMBL" id="BMAO01028123">
    <property type="protein sequence ID" value="GFR22179.1"/>
    <property type="molecule type" value="Genomic_DNA"/>
</dbReference>
<protein>
    <submittedName>
        <fullName evidence="1">Uncharacterized protein</fullName>
    </submittedName>
</protein>
<comment type="caution">
    <text evidence="1">The sequence shown here is derived from an EMBL/GenBank/DDBJ whole genome shotgun (WGS) entry which is preliminary data.</text>
</comment>
<dbReference type="AlphaFoldDB" id="A0A8X6LW52"/>
<proteinExistence type="predicted"/>
<dbReference type="Proteomes" id="UP000887116">
    <property type="component" value="Unassembled WGS sequence"/>
</dbReference>
<evidence type="ECO:0000313" key="2">
    <source>
        <dbReference type="Proteomes" id="UP000887116"/>
    </source>
</evidence>
<organism evidence="1 2">
    <name type="scientific">Trichonephila clavata</name>
    <name type="common">Joro spider</name>
    <name type="synonym">Nephila clavata</name>
    <dbReference type="NCBI Taxonomy" id="2740835"/>
    <lineage>
        <taxon>Eukaryota</taxon>
        <taxon>Metazoa</taxon>
        <taxon>Ecdysozoa</taxon>
        <taxon>Arthropoda</taxon>
        <taxon>Chelicerata</taxon>
        <taxon>Arachnida</taxon>
        <taxon>Araneae</taxon>
        <taxon>Araneomorphae</taxon>
        <taxon>Entelegynae</taxon>
        <taxon>Araneoidea</taxon>
        <taxon>Nephilidae</taxon>
        <taxon>Trichonephila</taxon>
    </lineage>
</organism>
<evidence type="ECO:0000313" key="1">
    <source>
        <dbReference type="EMBL" id="GFR22179.1"/>
    </source>
</evidence>
<sequence length="91" mass="10312">MVAASIGRDTNACTAFDASYRQCGITPKRRWSHLPLLNMMASKKEQRGVIQFLAAEGVEGYEMHRWMKVVYGKKKVQSVSFKLCGMEQEVP</sequence>
<name>A0A8X6LW52_TRICU</name>
<reference evidence="1" key="1">
    <citation type="submission" date="2020-07" db="EMBL/GenBank/DDBJ databases">
        <title>Multicomponent nature underlies the extraordinary mechanical properties of spider dragline silk.</title>
        <authorList>
            <person name="Kono N."/>
            <person name="Nakamura H."/>
            <person name="Mori M."/>
            <person name="Yoshida Y."/>
            <person name="Ohtoshi R."/>
            <person name="Malay A.D."/>
            <person name="Moran D.A.P."/>
            <person name="Tomita M."/>
            <person name="Numata K."/>
            <person name="Arakawa K."/>
        </authorList>
    </citation>
    <scope>NUCLEOTIDE SEQUENCE</scope>
</reference>